<gene>
    <name evidence="2" type="ORF">AB0I48_11720</name>
</gene>
<dbReference type="InterPro" id="IPR012347">
    <property type="entry name" value="Ferritin-like"/>
</dbReference>
<accession>A0ABV3FSQ4</accession>
<dbReference type="PANTHER" id="PTHR36933">
    <property type="entry name" value="SLL0788 PROTEIN"/>
    <property type="match status" value="1"/>
</dbReference>
<dbReference type="PANTHER" id="PTHR36933:SF1">
    <property type="entry name" value="SLL0788 PROTEIN"/>
    <property type="match status" value="1"/>
</dbReference>
<reference evidence="2 3" key="1">
    <citation type="submission" date="2024-06" db="EMBL/GenBank/DDBJ databases">
        <title>The Natural Products Discovery Center: Release of the First 8490 Sequenced Strains for Exploring Actinobacteria Biosynthetic Diversity.</title>
        <authorList>
            <person name="Kalkreuter E."/>
            <person name="Kautsar S.A."/>
            <person name="Yang D."/>
            <person name="Bader C.D."/>
            <person name="Teijaro C.N."/>
            <person name="Fluegel L."/>
            <person name="Davis C.M."/>
            <person name="Simpson J.R."/>
            <person name="Lauterbach L."/>
            <person name="Steele A.D."/>
            <person name="Gui C."/>
            <person name="Meng S."/>
            <person name="Li G."/>
            <person name="Viehrig K."/>
            <person name="Ye F."/>
            <person name="Su P."/>
            <person name="Kiefer A.F."/>
            <person name="Nichols A."/>
            <person name="Cepeda A.J."/>
            <person name="Yan W."/>
            <person name="Fan B."/>
            <person name="Jiang Y."/>
            <person name="Adhikari A."/>
            <person name="Zheng C.-J."/>
            <person name="Schuster L."/>
            <person name="Cowan T.M."/>
            <person name="Smanski M.J."/>
            <person name="Chevrette M.G."/>
            <person name="De Carvalho L.P.S."/>
            <person name="Shen B."/>
        </authorList>
    </citation>
    <scope>NUCLEOTIDE SEQUENCE [LARGE SCALE GENOMIC DNA]</scope>
    <source>
        <strain evidence="2 3">NPDC050403</strain>
    </source>
</reference>
<dbReference type="Gene3D" id="1.20.1260.10">
    <property type="match status" value="1"/>
</dbReference>
<evidence type="ECO:0000313" key="3">
    <source>
        <dbReference type="Proteomes" id="UP001551695"/>
    </source>
</evidence>
<dbReference type="InterPro" id="IPR005183">
    <property type="entry name" value="DUF305_CopM-like"/>
</dbReference>
<feature type="domain" description="DUF305" evidence="1">
    <location>
        <begin position="156"/>
        <end position="209"/>
    </location>
</feature>
<protein>
    <submittedName>
        <fullName evidence="2">DUF305 domain-containing protein</fullName>
    </submittedName>
</protein>
<proteinExistence type="predicted"/>
<dbReference type="Proteomes" id="UP001551695">
    <property type="component" value="Unassembled WGS sequence"/>
</dbReference>
<sequence length="210" mass="22740">MSSEHRFLLRSDSRRLEFIRPPSPFPLEEIARGGIADHLSEPARGFGGATVGGVRGRSYGWFAFRVDPTNREFLSGTSDQGPEHARRRYRLMRSSRTVEAVLLAGEHHGGHDLLHLCLAIMAGSMGVTLAAATTSAAVSTVPTSSVAATGVHNDADIDFAREMIPHHQQAAAMAAMIPSRSTDSQVLDLAARIQVAQDLEIVTMNAWLRT</sequence>
<name>A0ABV3FSQ4_9NOCA</name>
<evidence type="ECO:0000259" key="1">
    <source>
        <dbReference type="Pfam" id="PF03713"/>
    </source>
</evidence>
<evidence type="ECO:0000313" key="2">
    <source>
        <dbReference type="EMBL" id="MEV0708226.1"/>
    </source>
</evidence>
<dbReference type="Pfam" id="PF03713">
    <property type="entry name" value="DUF305"/>
    <property type="match status" value="1"/>
</dbReference>
<organism evidence="2 3">
    <name type="scientific">Nocardia aurea</name>
    <dbReference type="NCBI Taxonomy" id="2144174"/>
    <lineage>
        <taxon>Bacteria</taxon>
        <taxon>Bacillati</taxon>
        <taxon>Actinomycetota</taxon>
        <taxon>Actinomycetes</taxon>
        <taxon>Mycobacteriales</taxon>
        <taxon>Nocardiaceae</taxon>
        <taxon>Nocardia</taxon>
    </lineage>
</organism>
<keyword evidence="3" id="KW-1185">Reference proteome</keyword>
<comment type="caution">
    <text evidence="2">The sequence shown here is derived from an EMBL/GenBank/DDBJ whole genome shotgun (WGS) entry which is preliminary data.</text>
</comment>
<dbReference type="RefSeq" id="WP_357782688.1">
    <property type="nucleotide sequence ID" value="NZ_JBFAKC010000004.1"/>
</dbReference>
<dbReference type="EMBL" id="JBFAKC010000004">
    <property type="protein sequence ID" value="MEV0708226.1"/>
    <property type="molecule type" value="Genomic_DNA"/>
</dbReference>